<gene>
    <name evidence="1" type="ORF">LX16_0338</name>
</gene>
<dbReference type="EMBL" id="VLLL01000005">
    <property type="protein sequence ID" value="TWJ14651.1"/>
    <property type="molecule type" value="Genomic_DNA"/>
</dbReference>
<accession>A0A562V9Y1</accession>
<reference evidence="1 2" key="1">
    <citation type="journal article" date="2013" name="Stand. Genomic Sci.">
        <title>Genomic Encyclopedia of Type Strains, Phase I: The one thousand microbial genomes (KMG-I) project.</title>
        <authorList>
            <person name="Kyrpides N.C."/>
            <person name="Woyke T."/>
            <person name="Eisen J.A."/>
            <person name="Garrity G."/>
            <person name="Lilburn T.G."/>
            <person name="Beck B.J."/>
            <person name="Whitman W.B."/>
            <person name="Hugenholtz P."/>
            <person name="Klenk H.P."/>
        </authorList>
    </citation>
    <scope>NUCLEOTIDE SEQUENCE [LARGE SCALE GENOMIC DNA]</scope>
    <source>
        <strain evidence="1 2">DSM 45044</strain>
    </source>
</reference>
<dbReference type="OrthoDB" id="4318771at2"/>
<dbReference type="Gene3D" id="1.25.40.10">
    <property type="entry name" value="Tetratricopeptide repeat domain"/>
    <property type="match status" value="1"/>
</dbReference>
<keyword evidence="2" id="KW-1185">Reference proteome</keyword>
<dbReference type="InterPro" id="IPR011990">
    <property type="entry name" value="TPR-like_helical_dom_sf"/>
</dbReference>
<evidence type="ECO:0000313" key="1">
    <source>
        <dbReference type="EMBL" id="TWJ14651.1"/>
    </source>
</evidence>
<dbReference type="Proteomes" id="UP000321617">
    <property type="component" value="Unassembled WGS sequence"/>
</dbReference>
<name>A0A562V9Y1_9ACTN</name>
<comment type="caution">
    <text evidence="1">The sequence shown here is derived from an EMBL/GenBank/DDBJ whole genome shotgun (WGS) entry which is preliminary data.</text>
</comment>
<protein>
    <recommendedName>
        <fullName evidence="3">Tetratricopeptide repeat protein</fullName>
    </recommendedName>
</protein>
<sequence length="233" mass="25323">MNRLRLRGCWDEIVGLLVDGAQHTPGDAVELGATLVEKSTYTLDGWALAEDALRQAEQLAEDDRQLVGAVHSERALLYWAMTRHRVEDRGADARTALAMAEEYLPLHSPRRRTLTFRRGLVVEYLDADPAGAVPHYEAARQAARDGRDELLASLSWRQLGSCAQAVDDVATAAEAYREALRAATSAGYLVGLAPALAALAEVAAPEEADRLRSEAGRLVSAFDGLPVWLAHLT</sequence>
<organism evidence="1 2">
    <name type="scientific">Stackebrandtia albiflava</name>
    <dbReference type="NCBI Taxonomy" id="406432"/>
    <lineage>
        <taxon>Bacteria</taxon>
        <taxon>Bacillati</taxon>
        <taxon>Actinomycetota</taxon>
        <taxon>Actinomycetes</taxon>
        <taxon>Glycomycetales</taxon>
        <taxon>Glycomycetaceae</taxon>
        <taxon>Stackebrandtia</taxon>
    </lineage>
</organism>
<dbReference type="SUPFAM" id="SSF48452">
    <property type="entry name" value="TPR-like"/>
    <property type="match status" value="1"/>
</dbReference>
<dbReference type="RefSeq" id="WP_147132038.1">
    <property type="nucleotide sequence ID" value="NZ_BAABIJ010000001.1"/>
</dbReference>
<evidence type="ECO:0008006" key="3">
    <source>
        <dbReference type="Google" id="ProtNLM"/>
    </source>
</evidence>
<dbReference type="AlphaFoldDB" id="A0A562V9Y1"/>
<proteinExistence type="predicted"/>
<evidence type="ECO:0000313" key="2">
    <source>
        <dbReference type="Proteomes" id="UP000321617"/>
    </source>
</evidence>